<dbReference type="GO" id="GO:0000976">
    <property type="term" value="F:transcription cis-regulatory region binding"/>
    <property type="evidence" value="ECO:0007669"/>
    <property type="project" value="TreeGrafter"/>
</dbReference>
<dbReference type="SUPFAM" id="SSF48498">
    <property type="entry name" value="Tetracyclin repressor-like, C-terminal domain"/>
    <property type="match status" value="1"/>
</dbReference>
<feature type="domain" description="HTH tetR-type" evidence="5">
    <location>
        <begin position="11"/>
        <end position="71"/>
    </location>
</feature>
<dbReference type="PANTHER" id="PTHR30055:SF234">
    <property type="entry name" value="HTH-TYPE TRANSCRIPTIONAL REGULATOR BETI"/>
    <property type="match status" value="1"/>
</dbReference>
<keyword evidence="2 4" id="KW-0238">DNA-binding</keyword>
<dbReference type="Gene3D" id="1.10.357.10">
    <property type="entry name" value="Tetracycline Repressor, domain 2"/>
    <property type="match status" value="1"/>
</dbReference>
<keyword evidence="3" id="KW-0804">Transcription</keyword>
<dbReference type="Pfam" id="PF13305">
    <property type="entry name" value="TetR_C_33"/>
    <property type="match status" value="1"/>
</dbReference>
<dbReference type="InterPro" id="IPR036271">
    <property type="entry name" value="Tet_transcr_reg_TetR-rel_C_sf"/>
</dbReference>
<reference evidence="6 7" key="1">
    <citation type="submission" date="2016-06" db="EMBL/GenBank/DDBJ databases">
        <authorList>
            <person name="Kjaerup R.B."/>
            <person name="Dalgaard T.S."/>
            <person name="Juul-Madsen H.R."/>
        </authorList>
    </citation>
    <scope>NUCLEOTIDE SEQUENCE [LARGE SCALE GENOMIC DNA]</scope>
    <source>
        <strain evidence="6 7">DSM 43818</strain>
    </source>
</reference>
<dbReference type="SUPFAM" id="SSF46689">
    <property type="entry name" value="Homeodomain-like"/>
    <property type="match status" value="1"/>
</dbReference>
<dbReference type="AlphaFoldDB" id="A0A1C6SY90"/>
<evidence type="ECO:0000256" key="1">
    <source>
        <dbReference type="ARBA" id="ARBA00023015"/>
    </source>
</evidence>
<dbReference type="GO" id="GO:0003700">
    <property type="term" value="F:DNA-binding transcription factor activity"/>
    <property type="evidence" value="ECO:0007669"/>
    <property type="project" value="TreeGrafter"/>
</dbReference>
<dbReference type="InterPro" id="IPR025996">
    <property type="entry name" value="MT1864/Rv1816-like_C"/>
</dbReference>
<evidence type="ECO:0000256" key="2">
    <source>
        <dbReference type="ARBA" id="ARBA00023125"/>
    </source>
</evidence>
<evidence type="ECO:0000313" key="6">
    <source>
        <dbReference type="EMBL" id="SCL34458.1"/>
    </source>
</evidence>
<dbReference type="RefSeq" id="WP_091087881.1">
    <property type="nucleotide sequence ID" value="NZ_FMHT01000003.1"/>
</dbReference>
<name>A0A1C6SY90_9ACTN</name>
<dbReference type="Pfam" id="PF00440">
    <property type="entry name" value="TetR_N"/>
    <property type="match status" value="1"/>
</dbReference>
<dbReference type="Proteomes" id="UP000199699">
    <property type="component" value="Unassembled WGS sequence"/>
</dbReference>
<evidence type="ECO:0000256" key="4">
    <source>
        <dbReference type="PROSITE-ProRule" id="PRU00335"/>
    </source>
</evidence>
<dbReference type="InterPro" id="IPR009057">
    <property type="entry name" value="Homeodomain-like_sf"/>
</dbReference>
<dbReference type="OrthoDB" id="3173376at2"/>
<keyword evidence="7" id="KW-1185">Reference proteome</keyword>
<dbReference type="InterPro" id="IPR001647">
    <property type="entry name" value="HTH_TetR"/>
</dbReference>
<dbReference type="PROSITE" id="PS50977">
    <property type="entry name" value="HTH_TETR_2"/>
    <property type="match status" value="1"/>
</dbReference>
<dbReference type="EMBL" id="FMHT01000003">
    <property type="protein sequence ID" value="SCL34458.1"/>
    <property type="molecule type" value="Genomic_DNA"/>
</dbReference>
<evidence type="ECO:0000259" key="5">
    <source>
        <dbReference type="PROSITE" id="PS50977"/>
    </source>
</evidence>
<protein>
    <submittedName>
        <fullName evidence="6">Transcriptional regulator, TetR family</fullName>
    </submittedName>
</protein>
<dbReference type="InterPro" id="IPR050109">
    <property type="entry name" value="HTH-type_TetR-like_transc_reg"/>
</dbReference>
<keyword evidence="1" id="KW-0805">Transcription regulation</keyword>
<evidence type="ECO:0000256" key="3">
    <source>
        <dbReference type="ARBA" id="ARBA00023163"/>
    </source>
</evidence>
<proteinExistence type="predicted"/>
<dbReference type="PANTHER" id="PTHR30055">
    <property type="entry name" value="HTH-TYPE TRANSCRIPTIONAL REGULATOR RUTR"/>
    <property type="match status" value="1"/>
</dbReference>
<evidence type="ECO:0000313" key="7">
    <source>
        <dbReference type="Proteomes" id="UP000199699"/>
    </source>
</evidence>
<dbReference type="STRING" id="145857.GA0070616_4974"/>
<sequence length="213" mass="22752">MLGETRRYHHGDLRTALVEAGLRLARSGGADALGLRGVTRSVGVTPNAAYRHFADRQALVLAVAVEAQGLLARAMLDRIGVIEPDAEPGEQALERLRAVGLGYIHFALSEPGWFELAILTKDEPGEEAASVRIADAVPPPYQLLLDVLNGLVEAGVLSPERRAHAEWACWSAVHGFADLVTRGPLHGQDRDVIDKLAAHVVDTIIAGIRAGAD</sequence>
<organism evidence="6 7">
    <name type="scientific">Micromonospora nigra</name>
    <dbReference type="NCBI Taxonomy" id="145857"/>
    <lineage>
        <taxon>Bacteria</taxon>
        <taxon>Bacillati</taxon>
        <taxon>Actinomycetota</taxon>
        <taxon>Actinomycetes</taxon>
        <taxon>Micromonosporales</taxon>
        <taxon>Micromonosporaceae</taxon>
        <taxon>Micromonospora</taxon>
    </lineage>
</organism>
<feature type="DNA-binding region" description="H-T-H motif" evidence="4">
    <location>
        <begin position="34"/>
        <end position="53"/>
    </location>
</feature>
<accession>A0A1C6SY90</accession>
<gene>
    <name evidence="6" type="ORF">GA0070616_4974</name>
</gene>